<name>A0A239FNJ4_9BACT</name>
<dbReference type="AlphaFoldDB" id="A0A239FNJ4"/>
<reference evidence="3" key="1">
    <citation type="submission" date="2017-06" db="EMBL/GenBank/DDBJ databases">
        <authorList>
            <person name="Varghese N."/>
            <person name="Submissions S."/>
        </authorList>
    </citation>
    <scope>NUCLEOTIDE SEQUENCE [LARGE SCALE GENOMIC DNA]</scope>
    <source>
        <strain evidence="3">NKM1</strain>
    </source>
</reference>
<accession>A0A239FNJ4</accession>
<keyword evidence="3" id="KW-1185">Reference proteome</keyword>
<sequence length="155" mass="17611">MTTDKNKSFTLWPYAIVGAMVLFMSYIAFFVYKAMGNDVGLVSKNYYEQEIAYQDHMDKVARTQALGEVRVNYQEAPQSILVQLPETLQGQRISGSISLFRPSDDSQDQEIALQLGRDLSQLVAADSLQQGVWKVRVNFLADEVTYYAEQIVRVK</sequence>
<keyword evidence="1" id="KW-0812">Transmembrane</keyword>
<gene>
    <name evidence="2" type="ORF">SAMN06296052_10916</name>
</gene>
<dbReference type="RefSeq" id="WP_089319278.1">
    <property type="nucleotide sequence ID" value="NZ_FZOQ01000009.1"/>
</dbReference>
<dbReference type="InterPro" id="IPR008620">
    <property type="entry name" value="FixH"/>
</dbReference>
<proteinExistence type="predicted"/>
<dbReference type="OrthoDB" id="1493774at2"/>
<dbReference type="EMBL" id="FZOQ01000009">
    <property type="protein sequence ID" value="SNS57514.1"/>
    <property type="molecule type" value="Genomic_DNA"/>
</dbReference>
<evidence type="ECO:0000313" key="2">
    <source>
        <dbReference type="EMBL" id="SNS57514.1"/>
    </source>
</evidence>
<protein>
    <submittedName>
        <fullName evidence="2">Nitrogen fixation protein FixH</fullName>
    </submittedName>
</protein>
<organism evidence="2 3">
    <name type="scientific">Pontibacter ummariensis</name>
    <dbReference type="NCBI Taxonomy" id="1610492"/>
    <lineage>
        <taxon>Bacteria</taxon>
        <taxon>Pseudomonadati</taxon>
        <taxon>Bacteroidota</taxon>
        <taxon>Cytophagia</taxon>
        <taxon>Cytophagales</taxon>
        <taxon>Hymenobacteraceae</taxon>
        <taxon>Pontibacter</taxon>
    </lineage>
</organism>
<keyword evidence="1" id="KW-1133">Transmembrane helix</keyword>
<feature type="transmembrane region" description="Helical" evidence="1">
    <location>
        <begin position="12"/>
        <end position="32"/>
    </location>
</feature>
<evidence type="ECO:0000313" key="3">
    <source>
        <dbReference type="Proteomes" id="UP000198432"/>
    </source>
</evidence>
<keyword evidence="1" id="KW-0472">Membrane</keyword>
<dbReference type="Pfam" id="PF05751">
    <property type="entry name" value="FixH"/>
    <property type="match status" value="1"/>
</dbReference>
<dbReference type="Proteomes" id="UP000198432">
    <property type="component" value="Unassembled WGS sequence"/>
</dbReference>
<evidence type="ECO:0000256" key="1">
    <source>
        <dbReference type="SAM" id="Phobius"/>
    </source>
</evidence>